<feature type="non-terminal residue" evidence="1">
    <location>
        <position position="1"/>
    </location>
</feature>
<protein>
    <submittedName>
        <fullName evidence="1">Uncharacterized protein</fullName>
    </submittedName>
</protein>
<sequence length="35" mass="4112">VSERDMYKEARAEAMTFSYVRRLSISSNNQPTMIE</sequence>
<dbReference type="AlphaFoldDB" id="A0A382S077"/>
<gene>
    <name evidence="1" type="ORF">METZ01_LOCUS356024</name>
</gene>
<reference evidence="1" key="1">
    <citation type="submission" date="2018-05" db="EMBL/GenBank/DDBJ databases">
        <authorList>
            <person name="Lanie J.A."/>
            <person name="Ng W.-L."/>
            <person name="Kazmierczak K.M."/>
            <person name="Andrzejewski T.M."/>
            <person name="Davidsen T.M."/>
            <person name="Wayne K.J."/>
            <person name="Tettelin H."/>
            <person name="Glass J.I."/>
            <person name="Rusch D."/>
            <person name="Podicherti R."/>
            <person name="Tsui H.-C.T."/>
            <person name="Winkler M.E."/>
        </authorList>
    </citation>
    <scope>NUCLEOTIDE SEQUENCE</scope>
</reference>
<proteinExistence type="predicted"/>
<dbReference type="EMBL" id="UINC01125382">
    <property type="protein sequence ID" value="SVD03170.1"/>
    <property type="molecule type" value="Genomic_DNA"/>
</dbReference>
<organism evidence="1">
    <name type="scientific">marine metagenome</name>
    <dbReference type="NCBI Taxonomy" id="408172"/>
    <lineage>
        <taxon>unclassified sequences</taxon>
        <taxon>metagenomes</taxon>
        <taxon>ecological metagenomes</taxon>
    </lineage>
</organism>
<name>A0A382S077_9ZZZZ</name>
<accession>A0A382S077</accession>
<evidence type="ECO:0000313" key="1">
    <source>
        <dbReference type="EMBL" id="SVD03170.1"/>
    </source>
</evidence>